<proteinExistence type="predicted"/>
<reference evidence="2 3" key="1">
    <citation type="submission" date="2021-06" db="EMBL/GenBank/DDBJ databases">
        <title>Bacillus sp. RD4P76, an endophyte from a halophyte.</title>
        <authorList>
            <person name="Sun J.-Q."/>
        </authorList>
    </citation>
    <scope>NUCLEOTIDE SEQUENCE [LARGE SCALE GENOMIC DNA]</scope>
    <source>
        <strain evidence="2 3">CGMCC 1.15917</strain>
    </source>
</reference>
<name>A0ABS6JGB7_9BACI</name>
<accession>A0ABS6JGB7</accession>
<dbReference type="RefSeq" id="WP_217066915.1">
    <property type="nucleotide sequence ID" value="NZ_JAHQCS010000107.1"/>
</dbReference>
<sequence length="227" mass="25057">MGFGAFLTGIVGPVVTVITNCSSAIGTALTNLARTIVVNGPKIEMILRVISAAVETLSQIFGLINKDETAEDLGAKAAESDKSAEEFQSTEDYIQYLREEVQLDAEKMKNLKPEERMAYTAIGTAILAKGIEEKAEISIPADFWVEVGKQNMKAEEVKAYIEQFKVNGFEELKLSDYLKGNLSISENKQIASIMESTLKELNSELSAEEIQEKMMEMKQISNETEGR</sequence>
<evidence type="ECO:0000256" key="1">
    <source>
        <dbReference type="SAM" id="Coils"/>
    </source>
</evidence>
<organism evidence="2 3">
    <name type="scientific">Evansella tamaricis</name>
    <dbReference type="NCBI Taxonomy" id="2069301"/>
    <lineage>
        <taxon>Bacteria</taxon>
        <taxon>Bacillati</taxon>
        <taxon>Bacillota</taxon>
        <taxon>Bacilli</taxon>
        <taxon>Bacillales</taxon>
        <taxon>Bacillaceae</taxon>
        <taxon>Evansella</taxon>
    </lineage>
</organism>
<keyword evidence="1" id="KW-0175">Coiled coil</keyword>
<keyword evidence="3" id="KW-1185">Reference proteome</keyword>
<evidence type="ECO:0000313" key="3">
    <source>
        <dbReference type="Proteomes" id="UP000784880"/>
    </source>
</evidence>
<protein>
    <submittedName>
        <fullName evidence="2">Uncharacterized protein</fullName>
    </submittedName>
</protein>
<gene>
    <name evidence="2" type="ORF">KS419_13405</name>
</gene>
<feature type="coiled-coil region" evidence="1">
    <location>
        <begin position="191"/>
        <end position="227"/>
    </location>
</feature>
<dbReference type="EMBL" id="JAHQCS010000107">
    <property type="protein sequence ID" value="MBU9712742.1"/>
    <property type="molecule type" value="Genomic_DNA"/>
</dbReference>
<comment type="caution">
    <text evidence="2">The sequence shown here is derived from an EMBL/GenBank/DDBJ whole genome shotgun (WGS) entry which is preliminary data.</text>
</comment>
<dbReference type="Proteomes" id="UP000784880">
    <property type="component" value="Unassembled WGS sequence"/>
</dbReference>
<evidence type="ECO:0000313" key="2">
    <source>
        <dbReference type="EMBL" id="MBU9712742.1"/>
    </source>
</evidence>